<name>A0AAU9WWE4_9CNID</name>
<evidence type="ECO:0000313" key="1">
    <source>
        <dbReference type="EMBL" id="CAH3128535.1"/>
    </source>
</evidence>
<dbReference type="EMBL" id="CALNXJ010000023">
    <property type="protein sequence ID" value="CAH3128535.1"/>
    <property type="molecule type" value="Genomic_DNA"/>
</dbReference>
<organism evidence="1 2">
    <name type="scientific">Pocillopora meandrina</name>
    <dbReference type="NCBI Taxonomy" id="46732"/>
    <lineage>
        <taxon>Eukaryota</taxon>
        <taxon>Metazoa</taxon>
        <taxon>Cnidaria</taxon>
        <taxon>Anthozoa</taxon>
        <taxon>Hexacorallia</taxon>
        <taxon>Scleractinia</taxon>
        <taxon>Astrocoeniina</taxon>
        <taxon>Pocilloporidae</taxon>
        <taxon>Pocillopora</taxon>
    </lineage>
</organism>
<dbReference type="Proteomes" id="UP001159428">
    <property type="component" value="Unassembled WGS sequence"/>
</dbReference>
<dbReference type="AlphaFoldDB" id="A0AAU9WWE4"/>
<keyword evidence="2" id="KW-1185">Reference proteome</keyword>
<reference evidence="1 2" key="1">
    <citation type="submission" date="2022-05" db="EMBL/GenBank/DDBJ databases">
        <authorList>
            <consortium name="Genoscope - CEA"/>
            <person name="William W."/>
        </authorList>
    </citation>
    <scope>NUCLEOTIDE SEQUENCE [LARGE SCALE GENOMIC DNA]</scope>
</reference>
<accession>A0AAU9WWE4</accession>
<comment type="caution">
    <text evidence="1">The sequence shown here is derived from an EMBL/GenBank/DDBJ whole genome shotgun (WGS) entry which is preliminary data.</text>
</comment>
<evidence type="ECO:0000313" key="2">
    <source>
        <dbReference type="Proteomes" id="UP001159428"/>
    </source>
</evidence>
<proteinExistence type="predicted"/>
<gene>
    <name evidence="1" type="ORF">PMEA_00013521</name>
</gene>
<protein>
    <submittedName>
        <fullName evidence="1">Uncharacterized protein</fullName>
    </submittedName>
</protein>
<sequence length="168" mass="19564">MPQNEQQSAELVDLITSHKERCLFSNTLMPDTRRISIIWQLNLTVVLKLAKINHVNSIEFYLNSREHSILERVIIITVVKLRITVMVPKDDMCNNKETLKQRLSHNFTEHNSRNLGSITRISSASSIYPIPESQEHHKQLQDIRVTCKPPAWKLEMTKKGEQEYKTCL</sequence>